<dbReference type="STRING" id="402880.MmarC5_1533"/>
<reference evidence="1 2" key="1">
    <citation type="submission" date="2007-03" db="EMBL/GenBank/DDBJ databases">
        <title>Complete sequence of chromosome of Methanococcus maripaludis C5.</title>
        <authorList>
            <consortium name="US DOE Joint Genome Institute"/>
            <person name="Copeland A."/>
            <person name="Lucas S."/>
            <person name="Lapidus A."/>
            <person name="Barry K."/>
            <person name="Glavina del Rio T."/>
            <person name="Dalin E."/>
            <person name="Tice H."/>
            <person name="Pitluck S."/>
            <person name="Chertkov O."/>
            <person name="Brettin T."/>
            <person name="Bruce D."/>
            <person name="Han C."/>
            <person name="Detter J.C."/>
            <person name="Schmutz J."/>
            <person name="Larimer F."/>
            <person name="Land M."/>
            <person name="Hauser L."/>
            <person name="Kyrpides N."/>
            <person name="Mikhailova N."/>
            <person name="Sieprawska-Lupa M."/>
            <person name="Whitman W.B."/>
            <person name="Richardson P."/>
        </authorList>
    </citation>
    <scope>NUCLEOTIDE SEQUENCE [LARGE SCALE GENOMIC DNA]</scope>
    <source>
        <strain evidence="2">C5 / ATCC BAA-1333</strain>
    </source>
</reference>
<accession>A4G046</accession>
<dbReference type="Proteomes" id="UP000000253">
    <property type="component" value="Chromosome"/>
</dbReference>
<gene>
    <name evidence="1" type="ordered locus">MmarC5_1533</name>
</gene>
<sequence>MMEIFCGNCGIKLDDKGRSCPNCGSSKQELMITLKDTINITVHSKIGNKFKKEGIKKPVFECMQGDDPYKKSGTWNHRKMTIDRENNKYTEIITDKDTNELIHFCEEPLSEHFGHSSAKYKPKNNIKKLD</sequence>
<name>A4G046_METM5</name>
<evidence type="ECO:0000313" key="1">
    <source>
        <dbReference type="EMBL" id="ABO35830.1"/>
    </source>
</evidence>
<proteinExistence type="predicted"/>
<evidence type="ECO:0008006" key="3">
    <source>
        <dbReference type="Google" id="ProtNLM"/>
    </source>
</evidence>
<dbReference type="HOGENOM" id="CLU_1933271_0_0_2"/>
<dbReference type="OrthoDB" id="378145at2157"/>
<dbReference type="GeneID" id="4928927"/>
<dbReference type="eggNOG" id="arCOG08253">
    <property type="taxonomic scope" value="Archaea"/>
</dbReference>
<evidence type="ECO:0000313" key="2">
    <source>
        <dbReference type="Proteomes" id="UP000000253"/>
    </source>
</evidence>
<dbReference type="RefSeq" id="WP_011869277.1">
    <property type="nucleotide sequence ID" value="NC_009135.1"/>
</dbReference>
<dbReference type="EMBL" id="CP000609">
    <property type="protein sequence ID" value="ABO35830.1"/>
    <property type="molecule type" value="Genomic_DNA"/>
</dbReference>
<organism evidence="1 2">
    <name type="scientific">Methanococcus maripaludis (strain C5 / ATCC BAA-1333)</name>
    <dbReference type="NCBI Taxonomy" id="402880"/>
    <lineage>
        <taxon>Archaea</taxon>
        <taxon>Methanobacteriati</taxon>
        <taxon>Methanobacteriota</taxon>
        <taxon>Methanomada group</taxon>
        <taxon>Methanococci</taxon>
        <taxon>Methanococcales</taxon>
        <taxon>Methanococcaceae</taxon>
        <taxon>Methanococcus</taxon>
    </lineage>
</organism>
<dbReference type="KEGG" id="mmq:MmarC5_1533"/>
<dbReference type="AlphaFoldDB" id="A4G046"/>
<protein>
    <recommendedName>
        <fullName evidence="3">Zinc-ribbon domain-containing protein</fullName>
    </recommendedName>
</protein>